<dbReference type="EMBL" id="LXLI01000024">
    <property type="protein sequence ID" value="OFC92287.1"/>
    <property type="molecule type" value="Genomic_DNA"/>
</dbReference>
<evidence type="ECO:0000313" key="1">
    <source>
        <dbReference type="EMBL" id="OFC92287.1"/>
    </source>
</evidence>
<name>A0A9X5N860_BACTU</name>
<gene>
    <name evidence="1" type="ORF">BTGOE4_28520</name>
</gene>
<dbReference type="RefSeq" id="WP_001156924.1">
    <property type="nucleotide sequence ID" value="NZ_CP022345.1"/>
</dbReference>
<sequence>MQELEINKQGLFLKIDKEQESVLMRSQEISIRKHKLGDASIFEKTR</sequence>
<evidence type="ECO:0000313" key="2">
    <source>
        <dbReference type="Proteomes" id="UP000175994"/>
    </source>
</evidence>
<reference evidence="1 2" key="1">
    <citation type="submission" date="2016-04" db="EMBL/GenBank/DDBJ databases">
        <title>Bacillus thuringiensis and Bacillus weihenstephanensis as novel biocontrol agents of wilt causing Verticillium species.</title>
        <authorList>
            <person name="Hollensteiner J."/>
            <person name="Wemheuer F."/>
            <person name="Harting R."/>
            <person name="Kolarzyk A."/>
            <person name="Diaz-Valerio S."/>
            <person name="Poehlein A."/>
            <person name="Brzuszkiewicz E."/>
            <person name="Nesemann K."/>
            <person name="Braus-Stromeyer S."/>
            <person name="Braus G."/>
            <person name="Daniel R."/>
            <person name="Liesegang H."/>
        </authorList>
    </citation>
    <scope>NUCLEOTIDE SEQUENCE [LARGE SCALE GENOMIC DNA]</scope>
    <source>
        <strain evidence="1 2">GOE4</strain>
    </source>
</reference>
<comment type="caution">
    <text evidence="1">The sequence shown here is derived from an EMBL/GenBank/DDBJ whole genome shotgun (WGS) entry which is preliminary data.</text>
</comment>
<accession>A0A9X5N860</accession>
<organism evidence="1 2">
    <name type="scientific">Bacillus thuringiensis</name>
    <dbReference type="NCBI Taxonomy" id="1428"/>
    <lineage>
        <taxon>Bacteria</taxon>
        <taxon>Bacillati</taxon>
        <taxon>Bacillota</taxon>
        <taxon>Bacilli</taxon>
        <taxon>Bacillales</taxon>
        <taxon>Bacillaceae</taxon>
        <taxon>Bacillus</taxon>
        <taxon>Bacillus cereus group</taxon>
    </lineage>
</organism>
<dbReference type="Proteomes" id="UP000175994">
    <property type="component" value="Unassembled WGS sequence"/>
</dbReference>
<protein>
    <submittedName>
        <fullName evidence="1">Uncharacterized protein</fullName>
    </submittedName>
</protein>
<proteinExistence type="predicted"/>
<dbReference type="AlphaFoldDB" id="A0A9X5N860"/>